<dbReference type="GO" id="GO:0005506">
    <property type="term" value="F:iron ion binding"/>
    <property type="evidence" value="ECO:0007669"/>
    <property type="project" value="InterPro"/>
</dbReference>
<dbReference type="AlphaFoldDB" id="A0AAW0CIF1"/>
<dbReference type="Pfam" id="PF00067">
    <property type="entry name" value="p450"/>
    <property type="match status" value="1"/>
</dbReference>
<accession>A0AAW0CIF1</accession>
<sequence>MAFPSILLPGVFILITLIIIKRSLFNHRYPPGPPGRMVVGNLWQIPAKKPWLAYTKWAKRYGDIMHLQAVNDHIVVLSSVKVVNDLFEKRSRIYSGRPNEDIVAIAEWDFNLGLLNYSDAWRKGRSMYQQEFRPNAIVQLRPALQERVSTFMKKLCKSPEDFMDHIDLLSASLGLKIIYGINIENSRDPLITVAQEATQTIETIHTPSFIAVLKLCPNVMSIPRWVPILGSVRQSIENTRKLLRDLKEQPVQSVQKNAASGFESDGIAPRLIRDMGSDKESIRRIQEMAPTVYAASAGTIMSSAGTFFLAMAKNAHAQKKAQQEIDSLTDRNRLPTLDDRGNLPYVEAIYRETLRWFPALPLGVPHMATQDDIYSGYDIPKGTILISNIWAMTHDEELYPDPDEFKPERFLNGNGNINDILAFGFGRRYRSTLFMV</sequence>
<dbReference type="PANTHER" id="PTHR46300:SF7">
    <property type="entry name" value="P450, PUTATIVE (EUROFUNG)-RELATED"/>
    <property type="match status" value="1"/>
</dbReference>
<organism evidence="10 11">
    <name type="scientific">Paramarasmius palmivorus</name>
    <dbReference type="NCBI Taxonomy" id="297713"/>
    <lineage>
        <taxon>Eukaryota</taxon>
        <taxon>Fungi</taxon>
        <taxon>Dikarya</taxon>
        <taxon>Basidiomycota</taxon>
        <taxon>Agaricomycotina</taxon>
        <taxon>Agaricomycetes</taxon>
        <taxon>Agaricomycetidae</taxon>
        <taxon>Agaricales</taxon>
        <taxon>Marasmiineae</taxon>
        <taxon>Marasmiaceae</taxon>
        <taxon>Paramarasmius</taxon>
    </lineage>
</organism>
<evidence type="ECO:0000256" key="7">
    <source>
        <dbReference type="ARBA" id="ARBA00023004"/>
    </source>
</evidence>
<keyword evidence="7" id="KW-0408">Iron</keyword>
<keyword evidence="6" id="KW-0560">Oxidoreductase</keyword>
<dbReference type="InterPro" id="IPR050364">
    <property type="entry name" value="Cytochrome_P450_fung"/>
</dbReference>
<evidence type="ECO:0000313" key="10">
    <source>
        <dbReference type="EMBL" id="KAK7037753.1"/>
    </source>
</evidence>
<evidence type="ECO:0008006" key="12">
    <source>
        <dbReference type="Google" id="ProtNLM"/>
    </source>
</evidence>
<dbReference type="Gene3D" id="1.10.630.10">
    <property type="entry name" value="Cytochrome P450"/>
    <property type="match status" value="1"/>
</dbReference>
<dbReference type="SUPFAM" id="SSF48264">
    <property type="entry name" value="Cytochrome P450"/>
    <property type="match status" value="1"/>
</dbReference>
<comment type="cofactor">
    <cofactor evidence="1">
        <name>heme</name>
        <dbReference type="ChEBI" id="CHEBI:30413"/>
    </cofactor>
</comment>
<keyword evidence="9" id="KW-0812">Transmembrane</keyword>
<dbReference type="PANTHER" id="PTHR46300">
    <property type="entry name" value="P450, PUTATIVE (EUROFUNG)-RELATED-RELATED"/>
    <property type="match status" value="1"/>
</dbReference>
<dbReference type="EMBL" id="JAYKXP010000044">
    <property type="protein sequence ID" value="KAK7037753.1"/>
    <property type="molecule type" value="Genomic_DNA"/>
</dbReference>
<evidence type="ECO:0000256" key="2">
    <source>
        <dbReference type="ARBA" id="ARBA00005179"/>
    </source>
</evidence>
<keyword evidence="4" id="KW-0349">Heme</keyword>
<gene>
    <name evidence="10" type="ORF">VNI00_010714</name>
</gene>
<evidence type="ECO:0000256" key="3">
    <source>
        <dbReference type="ARBA" id="ARBA00010617"/>
    </source>
</evidence>
<keyword evidence="9" id="KW-1133">Transmembrane helix</keyword>
<proteinExistence type="inferred from homology"/>
<dbReference type="InterPro" id="IPR001128">
    <property type="entry name" value="Cyt_P450"/>
</dbReference>
<comment type="pathway">
    <text evidence="2">Secondary metabolite biosynthesis.</text>
</comment>
<feature type="transmembrane region" description="Helical" evidence="9">
    <location>
        <begin position="6"/>
        <end position="24"/>
    </location>
</feature>
<comment type="caution">
    <text evidence="10">The sequence shown here is derived from an EMBL/GenBank/DDBJ whole genome shotgun (WGS) entry which is preliminary data.</text>
</comment>
<dbReference type="PRINTS" id="PR00463">
    <property type="entry name" value="EP450I"/>
</dbReference>
<evidence type="ECO:0000256" key="5">
    <source>
        <dbReference type="ARBA" id="ARBA00022723"/>
    </source>
</evidence>
<dbReference type="GO" id="GO:0004497">
    <property type="term" value="F:monooxygenase activity"/>
    <property type="evidence" value="ECO:0007669"/>
    <property type="project" value="UniProtKB-KW"/>
</dbReference>
<evidence type="ECO:0000256" key="4">
    <source>
        <dbReference type="ARBA" id="ARBA00022617"/>
    </source>
</evidence>
<dbReference type="InterPro" id="IPR002401">
    <property type="entry name" value="Cyt_P450_E_grp-I"/>
</dbReference>
<keyword evidence="9" id="KW-0472">Membrane</keyword>
<dbReference type="Proteomes" id="UP001383192">
    <property type="component" value="Unassembled WGS sequence"/>
</dbReference>
<dbReference type="GO" id="GO:0016705">
    <property type="term" value="F:oxidoreductase activity, acting on paired donors, with incorporation or reduction of molecular oxygen"/>
    <property type="evidence" value="ECO:0007669"/>
    <property type="project" value="InterPro"/>
</dbReference>
<keyword evidence="5" id="KW-0479">Metal-binding</keyword>
<dbReference type="InterPro" id="IPR036396">
    <property type="entry name" value="Cyt_P450_sf"/>
</dbReference>
<keyword evidence="8" id="KW-0503">Monooxygenase</keyword>
<evidence type="ECO:0000256" key="6">
    <source>
        <dbReference type="ARBA" id="ARBA00023002"/>
    </source>
</evidence>
<evidence type="ECO:0000256" key="8">
    <source>
        <dbReference type="ARBA" id="ARBA00023033"/>
    </source>
</evidence>
<comment type="similarity">
    <text evidence="3">Belongs to the cytochrome P450 family.</text>
</comment>
<keyword evidence="11" id="KW-1185">Reference proteome</keyword>
<evidence type="ECO:0000313" key="11">
    <source>
        <dbReference type="Proteomes" id="UP001383192"/>
    </source>
</evidence>
<dbReference type="GO" id="GO:0020037">
    <property type="term" value="F:heme binding"/>
    <property type="evidence" value="ECO:0007669"/>
    <property type="project" value="InterPro"/>
</dbReference>
<reference evidence="10 11" key="1">
    <citation type="submission" date="2024-01" db="EMBL/GenBank/DDBJ databases">
        <title>A draft genome for a cacao thread blight-causing isolate of Paramarasmius palmivorus.</title>
        <authorList>
            <person name="Baruah I.K."/>
            <person name="Bukari Y."/>
            <person name="Amoako-Attah I."/>
            <person name="Meinhardt L.W."/>
            <person name="Bailey B.A."/>
            <person name="Cohen S.P."/>
        </authorList>
    </citation>
    <scope>NUCLEOTIDE SEQUENCE [LARGE SCALE GENOMIC DNA]</scope>
    <source>
        <strain evidence="10 11">GH-12</strain>
    </source>
</reference>
<name>A0AAW0CIF1_9AGAR</name>
<protein>
    <recommendedName>
        <fullName evidence="12">Cytochrome P450</fullName>
    </recommendedName>
</protein>
<evidence type="ECO:0000256" key="1">
    <source>
        <dbReference type="ARBA" id="ARBA00001971"/>
    </source>
</evidence>
<evidence type="ECO:0000256" key="9">
    <source>
        <dbReference type="SAM" id="Phobius"/>
    </source>
</evidence>